<dbReference type="InterPro" id="IPR012912">
    <property type="entry name" value="Plasmid_pRiA4b_Orf3-like"/>
</dbReference>
<protein>
    <submittedName>
        <fullName evidence="3">Plasmid pRiA4b ORF-3 family protein</fullName>
    </submittedName>
</protein>
<evidence type="ECO:0000259" key="1">
    <source>
        <dbReference type="Pfam" id="PF07929"/>
    </source>
</evidence>
<proteinExistence type="predicted"/>
<feature type="domain" description="Plasmid pRiA4b Orf3-like" evidence="1">
    <location>
        <begin position="179"/>
        <end position="362"/>
    </location>
</feature>
<sequence length="367" mass="42882">MLIRCTKKLLDELKVVPVSVESDEEENPLFSWHANYLKIGRHKFFVFVNDMNRYAIILYGLKAKEKKNINGLIERAIREVFRDEAIKDEIIDDYLQASTAFTYTKTKDRKLVSRLNKACEMVHFGDKFWDPDEIVQVAMSKWISSLLVGDGKNKYIHPNEEMYMDLEEFAGRPIFETEALVLKVTLELGQHSVWRRLTVPANSTFPKLHEVLKTAFSWHGLHLHNFDIYDKREDGNLPKDRPSLHLVCEESVLSSERDIPMQMETGLRVKDYLPSQIIYTYDLGDDWRHVIEVERIIDEYRFNYPVCNDGEGSAPPEDVGGETGYENFLAIINDPSHPDYQYMKDWGRMQGYGDFDIKEINRKLKRG</sequence>
<name>A0ABW8VUL0_9BACI</name>
<feature type="domain" description="DUF6933" evidence="2">
    <location>
        <begin position="2"/>
        <end position="161"/>
    </location>
</feature>
<dbReference type="InterPro" id="IPR024047">
    <property type="entry name" value="MM3350-like_sf"/>
</dbReference>
<dbReference type="PANTHER" id="PTHR41878:SF1">
    <property type="entry name" value="TNPR PROTEIN"/>
    <property type="match status" value="1"/>
</dbReference>
<reference evidence="3 4" key="1">
    <citation type="submission" date="2024-12" db="EMBL/GenBank/DDBJ databases">
        <authorList>
            <person name="Li X."/>
            <person name="Zhang D."/>
        </authorList>
    </citation>
    <scope>NUCLEOTIDE SEQUENCE [LARGE SCALE GENOMIC DNA]</scope>
    <source>
        <strain evidence="3 4">JCM19602</strain>
    </source>
</reference>
<dbReference type="InterPro" id="IPR053864">
    <property type="entry name" value="DUF6933"/>
</dbReference>
<dbReference type="EMBL" id="JBJOSA010000028">
    <property type="protein sequence ID" value="MFL8939052.1"/>
    <property type="molecule type" value="Genomic_DNA"/>
</dbReference>
<dbReference type="Pfam" id="PF07929">
    <property type="entry name" value="PRiA4_ORF3"/>
    <property type="match status" value="1"/>
</dbReference>
<dbReference type="SUPFAM" id="SSF159941">
    <property type="entry name" value="MM3350-like"/>
    <property type="match status" value="1"/>
</dbReference>
<dbReference type="Proteomes" id="UP001628668">
    <property type="component" value="Unassembled WGS sequence"/>
</dbReference>
<organism evidence="3 4">
    <name type="scientific">Rossellomorea oryzaecorticis</name>
    <dbReference type="NCBI Taxonomy" id="1396505"/>
    <lineage>
        <taxon>Bacteria</taxon>
        <taxon>Bacillati</taxon>
        <taxon>Bacillota</taxon>
        <taxon>Bacilli</taxon>
        <taxon>Bacillales</taxon>
        <taxon>Bacillaceae</taxon>
        <taxon>Rossellomorea</taxon>
    </lineage>
</organism>
<keyword evidence="4" id="KW-1185">Reference proteome</keyword>
<dbReference type="RefSeq" id="WP_411160477.1">
    <property type="nucleotide sequence ID" value="NZ_JBJOSA010000028.1"/>
</dbReference>
<dbReference type="Gene3D" id="3.10.290.30">
    <property type="entry name" value="MM3350-like"/>
    <property type="match status" value="1"/>
</dbReference>
<evidence type="ECO:0000313" key="4">
    <source>
        <dbReference type="Proteomes" id="UP001628668"/>
    </source>
</evidence>
<evidence type="ECO:0000259" key="2">
    <source>
        <dbReference type="Pfam" id="PF22016"/>
    </source>
</evidence>
<evidence type="ECO:0000313" key="3">
    <source>
        <dbReference type="EMBL" id="MFL8939052.1"/>
    </source>
</evidence>
<gene>
    <name evidence="3" type="ORF">ACKA06_19920</name>
</gene>
<dbReference type="PANTHER" id="PTHR41878">
    <property type="entry name" value="LEXA REPRESSOR-RELATED"/>
    <property type="match status" value="1"/>
</dbReference>
<comment type="caution">
    <text evidence="3">The sequence shown here is derived from an EMBL/GenBank/DDBJ whole genome shotgun (WGS) entry which is preliminary data.</text>
</comment>
<dbReference type="Pfam" id="PF22016">
    <property type="entry name" value="DUF6933"/>
    <property type="match status" value="1"/>
</dbReference>
<accession>A0ABW8VUL0</accession>